<dbReference type="PANTHER" id="PTHR37984">
    <property type="entry name" value="PROTEIN CBG26694"/>
    <property type="match status" value="1"/>
</dbReference>
<dbReference type="GO" id="GO:0003964">
    <property type="term" value="F:RNA-directed DNA polymerase activity"/>
    <property type="evidence" value="ECO:0007669"/>
    <property type="project" value="UniProtKB-KW"/>
</dbReference>
<dbReference type="STRING" id="35525.A0A164JTY3"/>
<evidence type="ECO:0000313" key="8">
    <source>
        <dbReference type="EMBL" id="KZS02652.1"/>
    </source>
</evidence>
<dbReference type="GO" id="GO:0004519">
    <property type="term" value="F:endonuclease activity"/>
    <property type="evidence" value="ECO:0007669"/>
    <property type="project" value="UniProtKB-KW"/>
</dbReference>
<accession>A0A164JTY3</accession>
<proteinExistence type="predicted"/>
<reference evidence="8 9" key="1">
    <citation type="submission" date="2016-03" db="EMBL/GenBank/DDBJ databases">
        <title>EvidentialGene: Evidence-directed Construction of Genes on Genomes.</title>
        <authorList>
            <person name="Gilbert D.G."/>
            <person name="Choi J.-H."/>
            <person name="Mockaitis K."/>
            <person name="Colbourne J."/>
            <person name="Pfrender M."/>
        </authorList>
    </citation>
    <scope>NUCLEOTIDE SEQUENCE [LARGE SCALE GENOMIC DNA]</scope>
    <source>
        <strain evidence="8 9">Xinb3</strain>
        <tissue evidence="8">Complete organism</tissue>
    </source>
</reference>
<keyword evidence="3" id="KW-0540">Nuclease</keyword>
<keyword evidence="5" id="KW-0378">Hydrolase</keyword>
<dbReference type="InterPro" id="IPR041373">
    <property type="entry name" value="RT_RNaseH"/>
</dbReference>
<gene>
    <name evidence="8" type="ORF">APZ42_000229</name>
</gene>
<dbReference type="Proteomes" id="UP000076858">
    <property type="component" value="Unassembled WGS sequence"/>
</dbReference>
<keyword evidence="6" id="KW-0695">RNA-directed DNA polymerase</keyword>
<keyword evidence="2" id="KW-0548">Nucleotidyltransferase</keyword>
<keyword evidence="1" id="KW-0808">Transferase</keyword>
<sequence>LVWAMKKFHCYIWGMTVRVVTDHHALCWLTTKKDLAGRLARWALLVQGYEPQVLYKSGKLHEDADALSRYPVGPAEEEEESE</sequence>
<evidence type="ECO:0000256" key="2">
    <source>
        <dbReference type="ARBA" id="ARBA00022695"/>
    </source>
</evidence>
<evidence type="ECO:0000256" key="1">
    <source>
        <dbReference type="ARBA" id="ARBA00022679"/>
    </source>
</evidence>
<dbReference type="Pfam" id="PF17917">
    <property type="entry name" value="RT_RNaseH"/>
    <property type="match status" value="1"/>
</dbReference>
<feature type="domain" description="Reverse transcriptase RNase H-like" evidence="7">
    <location>
        <begin position="1"/>
        <end position="49"/>
    </location>
</feature>
<dbReference type="GO" id="GO:0016787">
    <property type="term" value="F:hydrolase activity"/>
    <property type="evidence" value="ECO:0007669"/>
    <property type="project" value="UniProtKB-KW"/>
</dbReference>
<evidence type="ECO:0000256" key="5">
    <source>
        <dbReference type="ARBA" id="ARBA00022801"/>
    </source>
</evidence>
<keyword evidence="9" id="KW-1185">Reference proteome</keyword>
<dbReference type="AlphaFoldDB" id="A0A164JTY3"/>
<protein>
    <recommendedName>
        <fullName evidence="7">Reverse transcriptase RNase H-like domain-containing protein</fullName>
    </recommendedName>
</protein>
<dbReference type="PANTHER" id="PTHR37984:SF5">
    <property type="entry name" value="PROTEIN NYNRIN-LIKE"/>
    <property type="match status" value="1"/>
</dbReference>
<evidence type="ECO:0000313" key="9">
    <source>
        <dbReference type="Proteomes" id="UP000076858"/>
    </source>
</evidence>
<evidence type="ECO:0000259" key="7">
    <source>
        <dbReference type="Pfam" id="PF17917"/>
    </source>
</evidence>
<dbReference type="EMBL" id="LRGB01003852">
    <property type="protein sequence ID" value="KZS02652.1"/>
    <property type="molecule type" value="Genomic_DNA"/>
</dbReference>
<feature type="non-terminal residue" evidence="8">
    <location>
        <position position="1"/>
    </location>
</feature>
<evidence type="ECO:0000256" key="4">
    <source>
        <dbReference type="ARBA" id="ARBA00022759"/>
    </source>
</evidence>
<dbReference type="InterPro" id="IPR050951">
    <property type="entry name" value="Retrovirus_Pol_polyprotein"/>
</dbReference>
<keyword evidence="4" id="KW-0255">Endonuclease</keyword>
<comment type="caution">
    <text evidence="8">The sequence shown here is derived from an EMBL/GenBank/DDBJ whole genome shotgun (WGS) entry which is preliminary data.</text>
</comment>
<dbReference type="InterPro" id="IPR043502">
    <property type="entry name" value="DNA/RNA_pol_sf"/>
</dbReference>
<evidence type="ECO:0000256" key="6">
    <source>
        <dbReference type="ARBA" id="ARBA00022918"/>
    </source>
</evidence>
<organism evidence="8 9">
    <name type="scientific">Daphnia magna</name>
    <dbReference type="NCBI Taxonomy" id="35525"/>
    <lineage>
        <taxon>Eukaryota</taxon>
        <taxon>Metazoa</taxon>
        <taxon>Ecdysozoa</taxon>
        <taxon>Arthropoda</taxon>
        <taxon>Crustacea</taxon>
        <taxon>Branchiopoda</taxon>
        <taxon>Diplostraca</taxon>
        <taxon>Cladocera</taxon>
        <taxon>Anomopoda</taxon>
        <taxon>Daphniidae</taxon>
        <taxon>Daphnia</taxon>
    </lineage>
</organism>
<name>A0A164JTY3_9CRUS</name>
<dbReference type="SUPFAM" id="SSF56672">
    <property type="entry name" value="DNA/RNA polymerases"/>
    <property type="match status" value="1"/>
</dbReference>
<evidence type="ECO:0000256" key="3">
    <source>
        <dbReference type="ARBA" id="ARBA00022722"/>
    </source>
</evidence>
<feature type="non-terminal residue" evidence="8">
    <location>
        <position position="82"/>
    </location>
</feature>